<dbReference type="AlphaFoldDB" id="A0A8J3Z0P0"/>
<keyword evidence="3" id="KW-1185">Reference proteome</keyword>
<dbReference type="Proteomes" id="UP000612585">
    <property type="component" value="Unassembled WGS sequence"/>
</dbReference>
<name>A0A8J3Z0P0_9ACTN</name>
<reference evidence="2" key="1">
    <citation type="submission" date="2021-01" db="EMBL/GenBank/DDBJ databases">
        <title>Whole genome shotgun sequence of Virgisporangium aurantiacum NBRC 16421.</title>
        <authorList>
            <person name="Komaki H."/>
            <person name="Tamura T."/>
        </authorList>
    </citation>
    <scope>NUCLEOTIDE SEQUENCE</scope>
    <source>
        <strain evidence="2">NBRC 16421</strain>
    </source>
</reference>
<proteinExistence type="predicted"/>
<feature type="domain" description="DUF6879" evidence="1">
    <location>
        <begin position="8"/>
        <end position="170"/>
    </location>
</feature>
<dbReference type="RefSeq" id="WP_203988887.1">
    <property type="nucleotide sequence ID" value="NZ_BOPG01000011.1"/>
</dbReference>
<comment type="caution">
    <text evidence="2">The sequence shown here is derived from an EMBL/GenBank/DDBJ whole genome shotgun (WGS) entry which is preliminary data.</text>
</comment>
<sequence>MTPIAYGEFQAAIRASRRAWHIEMSDTYNVEAEDDPFARFLAGEHDDYSWLGEWLGFIAEVTARGTVVQRARLVTLPHSDYTSWGLACAAALTRAGEDIRYLPREQALDIPFPKEDFWLFDDERIILSVFSDDGRQGGFASADDPGLLAQCQTVRNEVWARATPYSEYLASIN</sequence>
<organism evidence="2 3">
    <name type="scientific">Virgisporangium aurantiacum</name>
    <dbReference type="NCBI Taxonomy" id="175570"/>
    <lineage>
        <taxon>Bacteria</taxon>
        <taxon>Bacillati</taxon>
        <taxon>Actinomycetota</taxon>
        <taxon>Actinomycetes</taxon>
        <taxon>Micromonosporales</taxon>
        <taxon>Micromonosporaceae</taxon>
        <taxon>Virgisporangium</taxon>
    </lineage>
</organism>
<evidence type="ECO:0000259" key="1">
    <source>
        <dbReference type="Pfam" id="PF21806"/>
    </source>
</evidence>
<dbReference type="Pfam" id="PF21806">
    <property type="entry name" value="DUF6879"/>
    <property type="match status" value="1"/>
</dbReference>
<gene>
    <name evidence="2" type="ORF">Vau01_016690</name>
</gene>
<protein>
    <recommendedName>
        <fullName evidence="1">DUF6879 domain-containing protein</fullName>
    </recommendedName>
</protein>
<accession>A0A8J3Z0P0</accession>
<evidence type="ECO:0000313" key="2">
    <source>
        <dbReference type="EMBL" id="GIJ54153.1"/>
    </source>
</evidence>
<evidence type="ECO:0000313" key="3">
    <source>
        <dbReference type="Proteomes" id="UP000612585"/>
    </source>
</evidence>
<dbReference type="InterPro" id="IPR049244">
    <property type="entry name" value="DUF6879"/>
</dbReference>
<dbReference type="EMBL" id="BOPG01000011">
    <property type="protein sequence ID" value="GIJ54153.1"/>
    <property type="molecule type" value="Genomic_DNA"/>
</dbReference>